<dbReference type="Pfam" id="PF12697">
    <property type="entry name" value="Abhydrolase_6"/>
    <property type="match status" value="1"/>
</dbReference>
<dbReference type="AlphaFoldDB" id="A0AAN6QIN1"/>
<dbReference type="PANTHER" id="PTHR37017">
    <property type="entry name" value="AB HYDROLASE-1 DOMAIN-CONTAINING PROTEIN-RELATED"/>
    <property type="match status" value="1"/>
</dbReference>
<accession>A0AAN6QIN1</accession>
<evidence type="ECO:0000313" key="2">
    <source>
        <dbReference type="EMBL" id="KAK4110948.1"/>
    </source>
</evidence>
<dbReference type="PANTHER" id="PTHR37017:SF8">
    <property type="entry name" value="AB HYDROLASE-1 DOMAIN-CONTAINING PROTEIN"/>
    <property type="match status" value="1"/>
</dbReference>
<reference evidence="2" key="1">
    <citation type="journal article" date="2023" name="Mol. Phylogenet. Evol.">
        <title>Genome-scale phylogeny and comparative genomics of the fungal order Sordariales.</title>
        <authorList>
            <person name="Hensen N."/>
            <person name="Bonometti L."/>
            <person name="Westerberg I."/>
            <person name="Brannstrom I.O."/>
            <person name="Guillou S."/>
            <person name="Cros-Aarteil S."/>
            <person name="Calhoun S."/>
            <person name="Haridas S."/>
            <person name="Kuo A."/>
            <person name="Mondo S."/>
            <person name="Pangilinan J."/>
            <person name="Riley R."/>
            <person name="LaButti K."/>
            <person name="Andreopoulos B."/>
            <person name="Lipzen A."/>
            <person name="Chen C."/>
            <person name="Yan M."/>
            <person name="Daum C."/>
            <person name="Ng V."/>
            <person name="Clum A."/>
            <person name="Steindorff A."/>
            <person name="Ohm R.A."/>
            <person name="Martin F."/>
            <person name="Silar P."/>
            <person name="Natvig D.O."/>
            <person name="Lalanne C."/>
            <person name="Gautier V."/>
            <person name="Ament-Velasquez S.L."/>
            <person name="Kruys A."/>
            <person name="Hutchinson M.I."/>
            <person name="Powell A.J."/>
            <person name="Barry K."/>
            <person name="Miller A.N."/>
            <person name="Grigoriev I.V."/>
            <person name="Debuchy R."/>
            <person name="Gladieux P."/>
            <person name="Hiltunen Thoren M."/>
            <person name="Johannesson H."/>
        </authorList>
    </citation>
    <scope>NUCLEOTIDE SEQUENCE</scope>
    <source>
        <strain evidence="2">CBS 508.74</strain>
    </source>
</reference>
<comment type="caution">
    <text evidence="2">The sequence shown here is derived from an EMBL/GenBank/DDBJ whole genome shotgun (WGS) entry which is preliminary data.</text>
</comment>
<protein>
    <submittedName>
        <fullName evidence="2">Alpha/beta-hydrolase</fullName>
    </submittedName>
</protein>
<feature type="domain" description="AB hydrolase-1" evidence="1">
    <location>
        <begin position="10"/>
        <end position="249"/>
    </location>
</feature>
<evidence type="ECO:0000259" key="1">
    <source>
        <dbReference type="Pfam" id="PF12697"/>
    </source>
</evidence>
<dbReference type="RefSeq" id="XP_064668518.1">
    <property type="nucleotide sequence ID" value="XM_064812705.1"/>
</dbReference>
<evidence type="ECO:0000313" key="3">
    <source>
        <dbReference type="Proteomes" id="UP001302812"/>
    </source>
</evidence>
<dbReference type="Gene3D" id="3.40.50.1820">
    <property type="entry name" value="alpha/beta hydrolase"/>
    <property type="match status" value="1"/>
</dbReference>
<reference evidence="2" key="2">
    <citation type="submission" date="2023-05" db="EMBL/GenBank/DDBJ databases">
        <authorList>
            <consortium name="Lawrence Berkeley National Laboratory"/>
            <person name="Steindorff A."/>
            <person name="Hensen N."/>
            <person name="Bonometti L."/>
            <person name="Westerberg I."/>
            <person name="Brannstrom I.O."/>
            <person name="Guillou S."/>
            <person name="Cros-Aarteil S."/>
            <person name="Calhoun S."/>
            <person name="Haridas S."/>
            <person name="Kuo A."/>
            <person name="Mondo S."/>
            <person name="Pangilinan J."/>
            <person name="Riley R."/>
            <person name="Labutti K."/>
            <person name="Andreopoulos B."/>
            <person name="Lipzen A."/>
            <person name="Chen C."/>
            <person name="Yanf M."/>
            <person name="Daum C."/>
            <person name="Ng V."/>
            <person name="Clum A."/>
            <person name="Ohm R."/>
            <person name="Martin F."/>
            <person name="Silar P."/>
            <person name="Natvig D."/>
            <person name="Lalanne C."/>
            <person name="Gautier V."/>
            <person name="Ament-Velasquez S.L."/>
            <person name="Kruys A."/>
            <person name="Hutchinson M.I."/>
            <person name="Powell A.J."/>
            <person name="Barry K."/>
            <person name="Miller A.N."/>
            <person name="Grigoriev I.V."/>
            <person name="Debuchy R."/>
            <person name="Gladieux P."/>
            <person name="Thoren M.H."/>
            <person name="Johannesson H."/>
        </authorList>
    </citation>
    <scope>NUCLEOTIDE SEQUENCE</scope>
    <source>
        <strain evidence="2">CBS 508.74</strain>
    </source>
</reference>
<organism evidence="2 3">
    <name type="scientific">Canariomyces notabilis</name>
    <dbReference type="NCBI Taxonomy" id="2074819"/>
    <lineage>
        <taxon>Eukaryota</taxon>
        <taxon>Fungi</taxon>
        <taxon>Dikarya</taxon>
        <taxon>Ascomycota</taxon>
        <taxon>Pezizomycotina</taxon>
        <taxon>Sordariomycetes</taxon>
        <taxon>Sordariomycetidae</taxon>
        <taxon>Sordariales</taxon>
        <taxon>Chaetomiaceae</taxon>
        <taxon>Canariomyces</taxon>
    </lineage>
</organism>
<gene>
    <name evidence="2" type="ORF">N656DRAFT_735012</name>
</gene>
<dbReference type="InterPro" id="IPR052897">
    <property type="entry name" value="Sec-Metab_Biosynth_Hydrolase"/>
</dbReference>
<name>A0AAN6QIN1_9PEZI</name>
<dbReference type="GeneID" id="89936830"/>
<dbReference type="SUPFAM" id="SSF53474">
    <property type="entry name" value="alpha/beta-Hydrolases"/>
    <property type="match status" value="1"/>
</dbReference>
<dbReference type="Proteomes" id="UP001302812">
    <property type="component" value="Unassembled WGS sequence"/>
</dbReference>
<dbReference type="InterPro" id="IPR029058">
    <property type="entry name" value="AB_hydrolase_fold"/>
</dbReference>
<proteinExistence type="predicted"/>
<sequence length="261" mass="27758">MASSTSSPIVVIVPGAFGTPDGFHKVVPFLNQAGIETHPGPYPSCNPSDPAEATCANDIASLRNNVLFPLLDQQQRDIVILAHSYGGVVGGAAAKGLDIPTRKAQGKTTAVVGLIYVAGNITLENEPLLEAVGGAYPPFIKVDQPSKGLALIAPAMEVLYNDCEASLAPELDKAMKPHALLAFESKPSAPAWADPGFDGRRAYVRTLEDCCNPSSLQDMWLEKSKVKWDVVDFKTGHMPFVSQPEALAAQVVEFINGFMAL</sequence>
<keyword evidence="3" id="KW-1185">Reference proteome</keyword>
<dbReference type="InterPro" id="IPR000073">
    <property type="entry name" value="AB_hydrolase_1"/>
</dbReference>
<dbReference type="EMBL" id="MU853348">
    <property type="protein sequence ID" value="KAK4110948.1"/>
    <property type="molecule type" value="Genomic_DNA"/>
</dbReference>